<evidence type="ECO:0000256" key="8">
    <source>
        <dbReference type="RuleBase" id="RU363041"/>
    </source>
</evidence>
<dbReference type="PANTHER" id="PTHR30269:SF23">
    <property type="entry name" value="MEMBRANE TRANSPORTER PROTEIN YDHB-RELATED"/>
    <property type="match status" value="1"/>
</dbReference>
<feature type="transmembrane region" description="Helical" evidence="8">
    <location>
        <begin position="238"/>
        <end position="255"/>
    </location>
</feature>
<keyword evidence="6 8" id="KW-1133">Transmembrane helix</keyword>
<evidence type="ECO:0000256" key="6">
    <source>
        <dbReference type="ARBA" id="ARBA00022989"/>
    </source>
</evidence>
<dbReference type="EMBL" id="CP001841">
    <property type="protein sequence ID" value="AEF81303.1"/>
    <property type="molecule type" value="Genomic_DNA"/>
</dbReference>
<dbReference type="InParanoid" id="F5Y8P2"/>
<dbReference type="InterPro" id="IPR052017">
    <property type="entry name" value="TSUP"/>
</dbReference>
<comment type="similarity">
    <text evidence="2 8">Belongs to the 4-toluene sulfonate uptake permease (TSUP) (TC 2.A.102) family.</text>
</comment>
<protein>
    <recommendedName>
        <fullName evidence="8">Probable membrane transporter protein</fullName>
    </recommendedName>
</protein>
<reference evidence="10" key="1">
    <citation type="submission" date="2009-12" db="EMBL/GenBank/DDBJ databases">
        <title>Complete sequence of Treponema azotonutricium strain ZAS-9.</title>
        <authorList>
            <person name="Tetu S.G."/>
            <person name="Matson E."/>
            <person name="Ren Q."/>
            <person name="Seshadri R."/>
            <person name="Elbourne L."/>
            <person name="Hassan K.A."/>
            <person name="Durkin A."/>
            <person name="Radune D."/>
            <person name="Mohamoud Y."/>
            <person name="Shay R."/>
            <person name="Jin S."/>
            <person name="Zhang X."/>
            <person name="Lucey K."/>
            <person name="Ballor N.R."/>
            <person name="Ottesen E."/>
            <person name="Rosenthal R."/>
            <person name="Allen A."/>
            <person name="Leadbetter J.R."/>
            <person name="Paulsen I.T."/>
        </authorList>
    </citation>
    <scope>NUCLEOTIDE SEQUENCE [LARGE SCALE GENOMIC DNA]</scope>
    <source>
        <strain evidence="10">ATCC BAA-888 / DSM 13862 / ZAS-9</strain>
    </source>
</reference>
<feature type="transmembrane region" description="Helical" evidence="8">
    <location>
        <begin position="209"/>
        <end position="231"/>
    </location>
</feature>
<dbReference type="OrthoDB" id="9801058at2"/>
<evidence type="ECO:0000256" key="1">
    <source>
        <dbReference type="ARBA" id="ARBA00004651"/>
    </source>
</evidence>
<evidence type="ECO:0000313" key="10">
    <source>
        <dbReference type="Proteomes" id="UP000009222"/>
    </source>
</evidence>
<proteinExistence type="inferred from homology"/>
<evidence type="ECO:0000256" key="3">
    <source>
        <dbReference type="ARBA" id="ARBA00022448"/>
    </source>
</evidence>
<evidence type="ECO:0000256" key="5">
    <source>
        <dbReference type="ARBA" id="ARBA00022692"/>
    </source>
</evidence>
<reference evidence="9 10" key="2">
    <citation type="journal article" date="2011" name="ISME J.">
        <title>RNA-seq reveals cooperative metabolic interactions between two termite-gut spirochete species in co-culture.</title>
        <authorList>
            <person name="Rosenthal A.Z."/>
            <person name="Matson E.G."/>
            <person name="Eldar A."/>
            <person name="Leadbetter J.R."/>
        </authorList>
    </citation>
    <scope>NUCLEOTIDE SEQUENCE [LARGE SCALE GENOMIC DNA]</scope>
    <source>
        <strain evidence="10">ATCC BAA-888 / DSM 13862 / ZAS-9</strain>
    </source>
</reference>
<evidence type="ECO:0000313" key="9">
    <source>
        <dbReference type="EMBL" id="AEF81303.1"/>
    </source>
</evidence>
<gene>
    <name evidence="9" type="ordered locus">TREAZ_2214</name>
</gene>
<evidence type="ECO:0000256" key="4">
    <source>
        <dbReference type="ARBA" id="ARBA00022475"/>
    </source>
</evidence>
<dbReference type="GO" id="GO:0005886">
    <property type="term" value="C:plasma membrane"/>
    <property type="evidence" value="ECO:0007669"/>
    <property type="project" value="UniProtKB-SubCell"/>
</dbReference>
<comment type="subcellular location">
    <subcellularLocation>
        <location evidence="1 8">Cell membrane</location>
        <topology evidence="1 8">Multi-pass membrane protein</topology>
    </subcellularLocation>
</comment>
<dbReference type="STRING" id="545695.TREAZ_2214"/>
<dbReference type="PANTHER" id="PTHR30269">
    <property type="entry name" value="TRANSMEMBRANE PROTEIN YFCA"/>
    <property type="match status" value="1"/>
</dbReference>
<dbReference type="eggNOG" id="COG0730">
    <property type="taxonomic scope" value="Bacteria"/>
</dbReference>
<sequence length="256" mass="28293">MSEFLRSLPFQQLDVPWKWAAWIVLGLCIGLSKAGFTGITAIIFPIIAIIFGAKASTGLNLPLLCFADVLAVIYYNRHTEWKYIIKLLPWTLAGFGLALWVDTLVPVQAFKYLMGGCILAGLIVMIWNDRRGKDAPAPSSWWFSALFGIAGGFSTTIGNIAGPIMSVFLLSMQLPKNSFVGTSAWFFLIVNYIKLPVQVFLWKNITLDVLALDLTLIPFILIGGIVGVVSIKKISESLYRKVIVVLTLVSTIFLFI</sequence>
<organism evidence="9 10">
    <name type="scientific">Leadbettera azotonutricia (strain ATCC BAA-888 / DSM 13862 / ZAS-9)</name>
    <name type="common">Treponema azotonutricium</name>
    <dbReference type="NCBI Taxonomy" id="545695"/>
    <lineage>
        <taxon>Bacteria</taxon>
        <taxon>Pseudomonadati</taxon>
        <taxon>Spirochaetota</taxon>
        <taxon>Spirochaetia</taxon>
        <taxon>Spirochaetales</taxon>
        <taxon>Breznakiellaceae</taxon>
        <taxon>Leadbettera</taxon>
    </lineage>
</organism>
<keyword evidence="4 8" id="KW-1003">Cell membrane</keyword>
<feature type="transmembrane region" description="Helical" evidence="8">
    <location>
        <begin position="87"/>
        <end position="105"/>
    </location>
</feature>
<dbReference type="InterPro" id="IPR002781">
    <property type="entry name" value="TM_pro_TauE-like"/>
</dbReference>
<keyword evidence="3" id="KW-0813">Transport</keyword>
<feature type="transmembrane region" description="Helical" evidence="8">
    <location>
        <begin position="140"/>
        <end position="170"/>
    </location>
</feature>
<feature type="transmembrane region" description="Helical" evidence="8">
    <location>
        <begin position="112"/>
        <end position="128"/>
    </location>
</feature>
<dbReference type="RefSeq" id="WP_015709836.1">
    <property type="nucleotide sequence ID" value="NC_015577.1"/>
</dbReference>
<dbReference type="HOGENOM" id="CLU_054750_0_0_12"/>
<dbReference type="Pfam" id="PF01925">
    <property type="entry name" value="TauE"/>
    <property type="match status" value="1"/>
</dbReference>
<keyword evidence="10" id="KW-1185">Reference proteome</keyword>
<evidence type="ECO:0000256" key="7">
    <source>
        <dbReference type="ARBA" id="ARBA00023136"/>
    </source>
</evidence>
<dbReference type="KEGG" id="taz:TREAZ_2214"/>
<evidence type="ECO:0000256" key="2">
    <source>
        <dbReference type="ARBA" id="ARBA00009142"/>
    </source>
</evidence>
<name>F5Y8P2_LEAAZ</name>
<feature type="transmembrane region" description="Helical" evidence="8">
    <location>
        <begin position="20"/>
        <end position="51"/>
    </location>
</feature>
<keyword evidence="7 8" id="KW-0472">Membrane</keyword>
<accession>F5Y8P2</accession>
<dbReference type="AlphaFoldDB" id="F5Y8P2"/>
<keyword evidence="5 8" id="KW-0812">Transmembrane</keyword>
<dbReference type="Proteomes" id="UP000009222">
    <property type="component" value="Chromosome"/>
</dbReference>